<accession>A0ABU4VK68</accession>
<evidence type="ECO:0000313" key="5">
    <source>
        <dbReference type="EMBL" id="MDX8151474.1"/>
    </source>
</evidence>
<gene>
    <name evidence="5" type="ORF">SK069_07725</name>
</gene>
<dbReference type="RefSeq" id="WP_319953623.1">
    <property type="nucleotide sequence ID" value="NZ_JAXAVX010000002.1"/>
</dbReference>
<feature type="compositionally biased region" description="Gly residues" evidence="3">
    <location>
        <begin position="269"/>
        <end position="279"/>
    </location>
</feature>
<name>A0ABU4VK68_9ACTN</name>
<dbReference type="Gene3D" id="1.10.530.10">
    <property type="match status" value="1"/>
</dbReference>
<dbReference type="InterPro" id="IPR023346">
    <property type="entry name" value="Lysozyme-like_dom_sf"/>
</dbReference>
<feature type="region of interest" description="Disordered" evidence="3">
    <location>
        <begin position="227"/>
        <end position="282"/>
    </location>
</feature>
<dbReference type="EMBL" id="JAXAVX010000002">
    <property type="protein sequence ID" value="MDX8151474.1"/>
    <property type="molecule type" value="Genomic_DNA"/>
</dbReference>
<dbReference type="Gene3D" id="6.10.250.3150">
    <property type="match status" value="1"/>
</dbReference>
<proteinExistence type="inferred from homology"/>
<keyword evidence="6" id="KW-1185">Reference proteome</keyword>
<dbReference type="InterPro" id="IPR010618">
    <property type="entry name" value="RPF"/>
</dbReference>
<comment type="similarity">
    <text evidence="1">Belongs to the transglycosylase family. Rpf subfamily.</text>
</comment>
<dbReference type="Pfam" id="PF06737">
    <property type="entry name" value="Transglycosylas"/>
    <property type="match status" value="1"/>
</dbReference>
<sequence length="362" mass="38810">MTHLRRPRPVGVLAVAAPVLLLAVLAAVVLLFPTAGDARTTSGLRSEIDRARGREQQLSSTVARLEALEGTAAKAVAAAQGRLADVRAQSTAAQSRLARTEGDLRATRAHLVRLRRRLSEGREILAEVLRARYAYEKPDLVEVVLSSRGFSDLVERLNFLKRVQQRDTLIVAGVRDARDQAVGDERRLDRLRTDQQREARRVAAQRDAIESMTAGLEQRRAALASARDARRAALSNTRAGRRRAERSLSRLEAQQRAAARQYTTPAASSGGGGGGGASSGGPWAIPWPIVQCESGGVNHPPNSAGASGYYQFMPQTWQALGGSTPNAYQAPKAEQDRLAAKLWNGGAGAGNWDCAAMVGITG</sequence>
<evidence type="ECO:0000256" key="2">
    <source>
        <dbReference type="ARBA" id="ARBA00022801"/>
    </source>
</evidence>
<feature type="domain" description="Resuscitation-promoting factor core lysozyme-like" evidence="4">
    <location>
        <begin position="289"/>
        <end position="354"/>
    </location>
</feature>
<evidence type="ECO:0000259" key="4">
    <source>
        <dbReference type="Pfam" id="PF06737"/>
    </source>
</evidence>
<dbReference type="Proteomes" id="UP001277761">
    <property type="component" value="Unassembled WGS sequence"/>
</dbReference>
<feature type="compositionally biased region" description="Low complexity" evidence="3">
    <location>
        <begin position="250"/>
        <end position="268"/>
    </location>
</feature>
<reference evidence="5 6" key="1">
    <citation type="submission" date="2023-11" db="EMBL/GenBank/DDBJ databases">
        <authorList>
            <person name="Xu M."/>
            <person name="Jiang T."/>
        </authorList>
    </citation>
    <scope>NUCLEOTIDE SEQUENCE [LARGE SCALE GENOMIC DNA]</scope>
    <source>
        <strain evidence="5 6">SD</strain>
    </source>
</reference>
<dbReference type="SUPFAM" id="SSF53955">
    <property type="entry name" value="Lysozyme-like"/>
    <property type="match status" value="1"/>
</dbReference>
<keyword evidence="2" id="KW-0378">Hydrolase</keyword>
<evidence type="ECO:0000256" key="3">
    <source>
        <dbReference type="SAM" id="MobiDB-lite"/>
    </source>
</evidence>
<organism evidence="5 6">
    <name type="scientific">Patulibacter brassicae</name>
    <dbReference type="NCBI Taxonomy" id="1705717"/>
    <lineage>
        <taxon>Bacteria</taxon>
        <taxon>Bacillati</taxon>
        <taxon>Actinomycetota</taxon>
        <taxon>Thermoleophilia</taxon>
        <taxon>Solirubrobacterales</taxon>
        <taxon>Patulibacteraceae</taxon>
        <taxon>Patulibacter</taxon>
    </lineage>
</organism>
<protein>
    <submittedName>
        <fullName evidence="5">Transglycosylase family protein</fullName>
    </submittedName>
</protein>
<evidence type="ECO:0000313" key="6">
    <source>
        <dbReference type="Proteomes" id="UP001277761"/>
    </source>
</evidence>
<comment type="caution">
    <text evidence="5">The sequence shown here is derived from an EMBL/GenBank/DDBJ whole genome shotgun (WGS) entry which is preliminary data.</text>
</comment>
<evidence type="ECO:0000256" key="1">
    <source>
        <dbReference type="ARBA" id="ARBA00010830"/>
    </source>
</evidence>